<proteinExistence type="predicted"/>
<dbReference type="EMBL" id="PPED02000001">
    <property type="protein sequence ID" value="PWN71278.1"/>
    <property type="molecule type" value="Genomic_DNA"/>
</dbReference>
<reference evidence="2 3" key="1">
    <citation type="submission" date="2018-04" db="EMBL/GenBank/DDBJ databases">
        <title>Draft Genome Sequence of Phosphate-Solubilizing Chryseobacterium sp. ISE14 that is a Biocontrol and Plant Growth-Promoting Rhizobacterium Isolated from Cucumber.</title>
        <authorList>
            <person name="Jeong J.-J."/>
            <person name="Sang M.K."/>
            <person name="Choi I.-G."/>
            <person name="Kim K.D."/>
        </authorList>
    </citation>
    <scope>NUCLEOTIDE SEQUENCE [LARGE SCALE GENOMIC DNA]</scope>
    <source>
        <strain evidence="2 3">ISE14</strain>
    </source>
</reference>
<keyword evidence="3" id="KW-1185">Reference proteome</keyword>
<dbReference type="RefSeq" id="WP_103249294.1">
    <property type="nucleotide sequence ID" value="NZ_PPED02000001.1"/>
</dbReference>
<organism evidence="2 3">
    <name type="scientific">Chryseobacterium phosphatilyticum</name>
    <dbReference type="NCBI Taxonomy" id="475075"/>
    <lineage>
        <taxon>Bacteria</taxon>
        <taxon>Pseudomonadati</taxon>
        <taxon>Bacteroidota</taxon>
        <taxon>Flavobacteriia</taxon>
        <taxon>Flavobacteriales</taxon>
        <taxon>Weeksellaceae</taxon>
        <taxon>Chryseobacterium group</taxon>
        <taxon>Chryseobacterium</taxon>
    </lineage>
</organism>
<dbReference type="Proteomes" id="UP000236594">
    <property type="component" value="Unassembled WGS sequence"/>
</dbReference>
<comment type="caution">
    <text evidence="2">The sequence shown here is derived from an EMBL/GenBank/DDBJ whole genome shotgun (WGS) entry which is preliminary data.</text>
</comment>
<evidence type="ECO:0000313" key="2">
    <source>
        <dbReference type="EMBL" id="PWN71278.1"/>
    </source>
</evidence>
<evidence type="ECO:0000313" key="3">
    <source>
        <dbReference type="Proteomes" id="UP000236594"/>
    </source>
</evidence>
<evidence type="ECO:0000256" key="1">
    <source>
        <dbReference type="SAM" id="Phobius"/>
    </source>
</evidence>
<dbReference type="AlphaFoldDB" id="A0A316XIQ3"/>
<protein>
    <submittedName>
        <fullName evidence="2">Uncharacterized protein</fullName>
    </submittedName>
</protein>
<feature type="transmembrane region" description="Helical" evidence="1">
    <location>
        <begin position="68"/>
        <end position="89"/>
    </location>
</feature>
<dbReference type="OrthoDB" id="1274941at2"/>
<keyword evidence="1" id="KW-0472">Membrane</keyword>
<accession>A0A316XIQ3</accession>
<sequence>MNKLQIFPVTIIVLQLISLGHLYYTYKYGSTQIPAAFIELNILAVLNIVVLILSYFFYFNTPEKQGLWWLPITISVLIIVFTLICYIIMGIDKYK</sequence>
<keyword evidence="1" id="KW-0812">Transmembrane</keyword>
<keyword evidence="1" id="KW-1133">Transmembrane helix</keyword>
<name>A0A316XIQ3_9FLAO</name>
<feature type="transmembrane region" description="Helical" evidence="1">
    <location>
        <begin position="36"/>
        <end position="56"/>
    </location>
</feature>
<gene>
    <name evidence="2" type="ORF">C1631_001250</name>
</gene>
<feature type="transmembrane region" description="Helical" evidence="1">
    <location>
        <begin position="6"/>
        <end position="24"/>
    </location>
</feature>